<evidence type="ECO:0000313" key="2">
    <source>
        <dbReference type="Proteomes" id="UP001235269"/>
    </source>
</evidence>
<dbReference type="Proteomes" id="UP001235269">
    <property type="component" value="Unassembled WGS sequence"/>
</dbReference>
<protein>
    <submittedName>
        <fullName evidence="1">Uncharacterized protein</fullName>
    </submittedName>
</protein>
<sequence length="61" mass="6489">MLLTNPGETRKWRVASRLLGRFNRSLQHPKHGGVYGDGKTEIGAVNVAEIILAGATTGMAA</sequence>
<dbReference type="EMBL" id="JAUSWH010000032">
    <property type="protein sequence ID" value="MDQ0458414.1"/>
    <property type="molecule type" value="Genomic_DNA"/>
</dbReference>
<organism evidence="1 2">
    <name type="scientific">Rhizobium paknamense</name>
    <dbReference type="NCBI Taxonomy" id="1206817"/>
    <lineage>
        <taxon>Bacteria</taxon>
        <taxon>Pseudomonadati</taxon>
        <taxon>Pseudomonadota</taxon>
        <taxon>Alphaproteobacteria</taxon>
        <taxon>Hyphomicrobiales</taxon>
        <taxon>Rhizobiaceae</taxon>
        <taxon>Rhizobium/Agrobacterium group</taxon>
        <taxon>Rhizobium</taxon>
    </lineage>
</organism>
<evidence type="ECO:0000313" key="1">
    <source>
        <dbReference type="EMBL" id="MDQ0458414.1"/>
    </source>
</evidence>
<comment type="caution">
    <text evidence="1">The sequence shown here is derived from an EMBL/GenBank/DDBJ whole genome shotgun (WGS) entry which is preliminary data.</text>
</comment>
<proteinExistence type="predicted"/>
<gene>
    <name evidence="1" type="ORF">QO005_004777</name>
</gene>
<keyword evidence="2" id="KW-1185">Reference proteome</keyword>
<reference evidence="1 2" key="1">
    <citation type="submission" date="2023-07" db="EMBL/GenBank/DDBJ databases">
        <title>Genomic Encyclopedia of Type Strains, Phase IV (KMG-IV): sequencing the most valuable type-strain genomes for metagenomic binning, comparative biology and taxonomic classification.</title>
        <authorList>
            <person name="Goeker M."/>
        </authorList>
    </citation>
    <scope>NUCLEOTIDE SEQUENCE [LARGE SCALE GENOMIC DNA]</scope>
    <source>
        <strain evidence="1 2">DSM 100301</strain>
    </source>
</reference>
<accession>A0ABU0IJL6</accession>
<name>A0ABU0IJL6_9HYPH</name>